<evidence type="ECO:0000313" key="2">
    <source>
        <dbReference type="Proteomes" id="UP001652580"/>
    </source>
</evidence>
<accession>A0ABM3T2S4</accession>
<feature type="region of interest" description="Disordered" evidence="1">
    <location>
        <begin position="144"/>
        <end position="168"/>
    </location>
</feature>
<gene>
    <name evidence="3" type="primary">LOC130707187</name>
</gene>
<dbReference type="GeneID" id="130707187"/>
<sequence>MAHKNGANLLGSRLGIQTPWITCPLSQAWRAARKTLVGCPEVPEARARPSRTPRRLRDANRARSRGGGARADVGPGRIWGVAQGAVRGDVGRPGGAVAVVVAAAVAAARGRAAPGASRPSLALGPSAVLRPLLLTALAGSRQRAPGEGRAVGGGVTDGHGEGKTGAGVHEGDAVLHSAVTGREGNSCDQPSGREKKTLRGSSGDEASCSFLEIVCCEGCRYLLCRIQLLLFLLCDFEKFWFPSLQNKYVCFLSPLVLSPSLQSPPLCNCPALILLKPSLCWDSSVTFITSAVTCVLVVFSSDSEEILSLLHQARFLFLSQI</sequence>
<protein>
    <submittedName>
        <fullName evidence="3">Uncharacterized protein LOC130707187</fullName>
    </submittedName>
</protein>
<evidence type="ECO:0000256" key="1">
    <source>
        <dbReference type="SAM" id="MobiDB-lite"/>
    </source>
</evidence>
<feature type="region of interest" description="Disordered" evidence="1">
    <location>
        <begin position="43"/>
        <end position="71"/>
    </location>
</feature>
<organism evidence="2 3">
    <name type="scientific">Balaenoptera acutorostrata</name>
    <name type="common">Common minke whale</name>
    <name type="synonym">Balaena rostrata</name>
    <dbReference type="NCBI Taxonomy" id="9767"/>
    <lineage>
        <taxon>Eukaryota</taxon>
        <taxon>Metazoa</taxon>
        <taxon>Chordata</taxon>
        <taxon>Craniata</taxon>
        <taxon>Vertebrata</taxon>
        <taxon>Euteleostomi</taxon>
        <taxon>Mammalia</taxon>
        <taxon>Eutheria</taxon>
        <taxon>Laurasiatheria</taxon>
        <taxon>Artiodactyla</taxon>
        <taxon>Whippomorpha</taxon>
        <taxon>Cetacea</taxon>
        <taxon>Mysticeti</taxon>
        <taxon>Balaenopteridae</taxon>
        <taxon>Balaenoptera</taxon>
    </lineage>
</organism>
<dbReference type="RefSeq" id="XP_057396392.1">
    <property type="nucleotide sequence ID" value="XM_057540409.1"/>
</dbReference>
<reference evidence="3" key="2">
    <citation type="submission" date="2025-08" db="UniProtKB">
        <authorList>
            <consortium name="RefSeq"/>
        </authorList>
    </citation>
    <scope>IDENTIFICATION</scope>
</reference>
<feature type="region of interest" description="Disordered" evidence="1">
    <location>
        <begin position="181"/>
        <end position="203"/>
    </location>
</feature>
<dbReference type="Proteomes" id="UP001652580">
    <property type="component" value="Chromosome 2"/>
</dbReference>
<keyword evidence="2" id="KW-1185">Reference proteome</keyword>
<name>A0ABM3T2S4_BALAC</name>
<evidence type="ECO:0000313" key="3">
    <source>
        <dbReference type="RefSeq" id="XP_057396392.1"/>
    </source>
</evidence>
<reference evidence="2" key="1">
    <citation type="submission" date="2025-05" db="UniProtKB">
        <authorList>
            <consortium name="RefSeq"/>
        </authorList>
    </citation>
    <scope>NUCLEOTIDE SEQUENCE [LARGE SCALE GENOMIC DNA]</scope>
</reference>
<proteinExistence type="predicted"/>